<reference evidence="7 8" key="1">
    <citation type="submission" date="2020-01" db="EMBL/GenBank/DDBJ databases">
        <title>Whole genome and functional gene identification of agarase of Vibrio HN897.</title>
        <authorList>
            <person name="Liu Y."/>
            <person name="Zhao Z."/>
        </authorList>
    </citation>
    <scope>NUCLEOTIDE SEQUENCE [LARGE SCALE GENOMIC DNA]</scope>
    <source>
        <strain evidence="7 8">HN897</strain>
    </source>
</reference>
<keyword evidence="8" id="KW-1185">Reference proteome</keyword>
<dbReference type="CDD" id="cd00130">
    <property type="entry name" value="PAS"/>
    <property type="match status" value="2"/>
</dbReference>
<dbReference type="SUPFAM" id="SSF55785">
    <property type="entry name" value="PYP-like sensor domain (PAS domain)"/>
    <property type="match status" value="2"/>
</dbReference>
<dbReference type="NCBIfam" id="TIGR00229">
    <property type="entry name" value="sensory_box"/>
    <property type="match status" value="1"/>
</dbReference>
<evidence type="ECO:0000256" key="4">
    <source>
        <dbReference type="PROSITE-ProRule" id="PRU00284"/>
    </source>
</evidence>
<dbReference type="Gene3D" id="1.10.287.950">
    <property type="entry name" value="Methyl-accepting chemotaxis protein"/>
    <property type="match status" value="1"/>
</dbReference>
<evidence type="ECO:0000259" key="5">
    <source>
        <dbReference type="PROSITE" id="PS50111"/>
    </source>
</evidence>
<dbReference type="SUPFAM" id="SSF58104">
    <property type="entry name" value="Methyl-accepting chemotaxis protein (MCP) signaling domain"/>
    <property type="match status" value="1"/>
</dbReference>
<organism evidence="7 8">
    <name type="scientific">Vibrio astriarenae</name>
    <dbReference type="NCBI Taxonomy" id="1481923"/>
    <lineage>
        <taxon>Bacteria</taxon>
        <taxon>Pseudomonadati</taxon>
        <taxon>Pseudomonadota</taxon>
        <taxon>Gammaproteobacteria</taxon>
        <taxon>Vibrionales</taxon>
        <taxon>Vibrionaceae</taxon>
        <taxon>Vibrio</taxon>
    </lineage>
</organism>
<evidence type="ECO:0000259" key="6">
    <source>
        <dbReference type="PROSITE" id="PS50113"/>
    </source>
</evidence>
<comment type="similarity">
    <text evidence="3">Belongs to the methyl-accepting chemotaxis (MCP) protein family.</text>
</comment>
<dbReference type="PROSITE" id="PS50113">
    <property type="entry name" value="PAC"/>
    <property type="match status" value="1"/>
</dbReference>
<evidence type="ECO:0000256" key="3">
    <source>
        <dbReference type="ARBA" id="ARBA00029447"/>
    </source>
</evidence>
<dbReference type="Pfam" id="PF13426">
    <property type="entry name" value="PAS_9"/>
    <property type="match status" value="1"/>
</dbReference>
<evidence type="ECO:0000256" key="1">
    <source>
        <dbReference type="ARBA" id="ARBA00004370"/>
    </source>
</evidence>
<dbReference type="GO" id="GO:0007165">
    <property type="term" value="P:signal transduction"/>
    <property type="evidence" value="ECO:0007669"/>
    <property type="project" value="UniProtKB-KW"/>
</dbReference>
<dbReference type="InterPro" id="IPR004090">
    <property type="entry name" value="Chemotax_Me-accpt_rcpt"/>
</dbReference>
<dbReference type="GO" id="GO:0004888">
    <property type="term" value="F:transmembrane signaling receptor activity"/>
    <property type="evidence" value="ECO:0007669"/>
    <property type="project" value="InterPro"/>
</dbReference>
<dbReference type="AlphaFoldDB" id="A0A7Z2T663"/>
<dbReference type="Proteomes" id="UP000464262">
    <property type="component" value="Chromosome 2"/>
</dbReference>
<evidence type="ECO:0000313" key="8">
    <source>
        <dbReference type="Proteomes" id="UP000464262"/>
    </source>
</evidence>
<dbReference type="InterPro" id="IPR004089">
    <property type="entry name" value="MCPsignal_dom"/>
</dbReference>
<feature type="domain" description="PAC" evidence="6">
    <location>
        <begin position="207"/>
        <end position="259"/>
    </location>
</feature>
<dbReference type="InterPro" id="IPR000014">
    <property type="entry name" value="PAS"/>
</dbReference>
<dbReference type="InterPro" id="IPR013656">
    <property type="entry name" value="PAS_4"/>
</dbReference>
<dbReference type="KEGG" id="vas:GT360_16420"/>
<dbReference type="RefSeq" id="WP_164650043.1">
    <property type="nucleotide sequence ID" value="NZ_CP047476.1"/>
</dbReference>
<dbReference type="GO" id="GO:0016020">
    <property type="term" value="C:membrane"/>
    <property type="evidence" value="ECO:0007669"/>
    <property type="project" value="UniProtKB-SubCell"/>
</dbReference>
<dbReference type="EMBL" id="CP047476">
    <property type="protein sequence ID" value="QIA65143.1"/>
    <property type="molecule type" value="Genomic_DNA"/>
</dbReference>
<dbReference type="GO" id="GO:0006935">
    <property type="term" value="P:chemotaxis"/>
    <property type="evidence" value="ECO:0007669"/>
    <property type="project" value="InterPro"/>
</dbReference>
<protein>
    <submittedName>
        <fullName evidence="7">PAS domain-containing protein</fullName>
    </submittedName>
</protein>
<gene>
    <name evidence="7" type="ORF">GT360_16420</name>
</gene>
<dbReference type="Pfam" id="PF00015">
    <property type="entry name" value="MCPsignal"/>
    <property type="match status" value="1"/>
</dbReference>
<dbReference type="PANTHER" id="PTHR32089">
    <property type="entry name" value="METHYL-ACCEPTING CHEMOTAXIS PROTEIN MCPB"/>
    <property type="match status" value="1"/>
</dbReference>
<proteinExistence type="inferred from homology"/>
<dbReference type="InterPro" id="IPR000700">
    <property type="entry name" value="PAS-assoc_C"/>
</dbReference>
<dbReference type="InterPro" id="IPR035965">
    <property type="entry name" value="PAS-like_dom_sf"/>
</dbReference>
<comment type="subcellular location">
    <subcellularLocation>
        <location evidence="1">Membrane</location>
    </subcellularLocation>
</comment>
<evidence type="ECO:0000313" key="7">
    <source>
        <dbReference type="EMBL" id="QIA65143.1"/>
    </source>
</evidence>
<name>A0A7Z2T663_9VIBR</name>
<feature type="domain" description="Methyl-accepting transducer" evidence="5">
    <location>
        <begin position="244"/>
        <end position="431"/>
    </location>
</feature>
<dbReference type="SMART" id="SM00283">
    <property type="entry name" value="MA"/>
    <property type="match status" value="1"/>
</dbReference>
<accession>A0A7Z2T663</accession>
<dbReference type="Gene3D" id="3.30.450.20">
    <property type="entry name" value="PAS domain"/>
    <property type="match status" value="2"/>
</dbReference>
<dbReference type="PANTHER" id="PTHR32089:SF112">
    <property type="entry name" value="LYSOZYME-LIKE PROTEIN-RELATED"/>
    <property type="match status" value="1"/>
</dbReference>
<sequence>MFSLFKKPQQADYEPTENDLIVSTLKQTTGWAQLSPDGYFLDANHIFLNSFGYQLDELISKHYSHILCMSEKKLDQLWRALETEMFTGGNFECKNAHGERVVLGATISIIKHADDSVHSVLINCLDITQFTIEQELASHKLQAVDLTLCRGEFDTDGSLTACNDKLASMLNVSTHRISQANFSLYFENEQAVEMQNFWQDLRNGLYKQGRYRLESPLTPHYYIEATFSPIKNQQGEVIGTTLFATDISEQVLNDKQIYDAATVALDTSISTASITKQSFVELETSSNLAENVSDNLEKISELVECLNEQSESIQSIVKMINDVADQTNLLALNAAIEAARAGNAGRGFAVVADEVRALAKKTTESTTSIQSVVSSNKQLTDSVTQLIGDTSETAKDSAQKVNLVATLMNEIEKSAEAVTHSISSLQAASDH</sequence>
<dbReference type="PROSITE" id="PS50111">
    <property type="entry name" value="CHEMOTAXIS_TRANSDUC_2"/>
    <property type="match status" value="1"/>
</dbReference>
<evidence type="ECO:0000256" key="2">
    <source>
        <dbReference type="ARBA" id="ARBA00023224"/>
    </source>
</evidence>
<keyword evidence="2 4" id="KW-0807">Transducer</keyword>
<dbReference type="PRINTS" id="PR00260">
    <property type="entry name" value="CHEMTRNSDUCR"/>
</dbReference>
<dbReference type="Pfam" id="PF08448">
    <property type="entry name" value="PAS_4"/>
    <property type="match status" value="1"/>
</dbReference>